<reference evidence="2" key="1">
    <citation type="journal article" date="2012" name="Proc. Natl. Acad. Sci. U.S.A.">
        <title>Antigenic diversity is generated by distinct evolutionary mechanisms in African trypanosome species.</title>
        <authorList>
            <person name="Jackson A.P."/>
            <person name="Berry A."/>
            <person name="Aslett M."/>
            <person name="Allison H.C."/>
            <person name="Burton P."/>
            <person name="Vavrova-Anderson J."/>
            <person name="Brown R."/>
            <person name="Browne H."/>
            <person name="Corton N."/>
            <person name="Hauser H."/>
            <person name="Gamble J."/>
            <person name="Gilderthorp R."/>
            <person name="Marcello L."/>
            <person name="McQuillan J."/>
            <person name="Otto T.D."/>
            <person name="Quail M.A."/>
            <person name="Sanders M.J."/>
            <person name="van Tonder A."/>
            <person name="Ginger M.L."/>
            <person name="Field M.C."/>
            <person name="Barry J.D."/>
            <person name="Hertz-Fowler C."/>
            <person name="Berriman M."/>
        </authorList>
    </citation>
    <scope>NUCLEOTIDE SEQUENCE</scope>
    <source>
        <strain evidence="2">IL3000</strain>
    </source>
</reference>
<name>G0UJK6_TRYCI</name>
<organism evidence="2">
    <name type="scientific">Trypanosoma congolense (strain IL3000)</name>
    <dbReference type="NCBI Taxonomy" id="1068625"/>
    <lineage>
        <taxon>Eukaryota</taxon>
        <taxon>Discoba</taxon>
        <taxon>Euglenozoa</taxon>
        <taxon>Kinetoplastea</taxon>
        <taxon>Metakinetoplastina</taxon>
        <taxon>Trypanosomatida</taxon>
        <taxon>Trypanosomatidae</taxon>
        <taxon>Trypanosoma</taxon>
        <taxon>Nannomonas</taxon>
    </lineage>
</organism>
<dbReference type="EMBL" id="HE575315">
    <property type="protein sequence ID" value="CCC89559.1"/>
    <property type="molecule type" value="Genomic_DNA"/>
</dbReference>
<dbReference type="AlphaFoldDB" id="G0UJK6"/>
<sequence length="124" mass="14030">MSESGEKPAGHPTSAGASSISSSGQLENLALGGDSNARRQPVMSRAARRRAKKPQIVVTPQMREEARERLRELRKYHRLLKSNGARRKLAKLRAQKRTRETKMVDEVCSRLDVDARPLKKTRRE</sequence>
<gene>
    <name evidence="2" type="ORF">TCIL3000_2_1370</name>
</gene>
<proteinExistence type="predicted"/>
<evidence type="ECO:0000313" key="2">
    <source>
        <dbReference type="EMBL" id="CCC89559.1"/>
    </source>
</evidence>
<protein>
    <submittedName>
        <fullName evidence="2">Uncharacterized protein</fullName>
    </submittedName>
</protein>
<dbReference type="VEuPathDB" id="TriTrypDB:TcIL3000_2_1370"/>
<feature type="region of interest" description="Disordered" evidence="1">
    <location>
        <begin position="1"/>
        <end position="65"/>
    </location>
</feature>
<feature type="compositionally biased region" description="Low complexity" evidence="1">
    <location>
        <begin position="14"/>
        <end position="24"/>
    </location>
</feature>
<accession>G0UJK6</accession>
<evidence type="ECO:0000256" key="1">
    <source>
        <dbReference type="SAM" id="MobiDB-lite"/>
    </source>
</evidence>